<dbReference type="Pfam" id="PF02291">
    <property type="entry name" value="TFIID-31kDa"/>
    <property type="match status" value="1"/>
</dbReference>
<dbReference type="PANTHER" id="PTHR48068">
    <property type="entry name" value="TAF9 RNA POLYMERASE II, TATA BOX-BINDING PROTEIN (TBP)-ASSOCIATED FACTOR"/>
    <property type="match status" value="1"/>
</dbReference>
<dbReference type="PANTHER" id="PTHR48068:SF4">
    <property type="entry name" value="TATA-BOX BINDING PROTEIN ASSOCIATED FACTOR 9"/>
    <property type="match status" value="1"/>
</dbReference>
<name>A0AAD9VGM1_ACRCE</name>
<dbReference type="Gene3D" id="1.10.20.10">
    <property type="entry name" value="Histone, subunit A"/>
    <property type="match status" value="1"/>
</dbReference>
<protein>
    <submittedName>
        <fullName evidence="7">Transcription initiation factor TFIID subunit 9B</fullName>
    </submittedName>
</protein>
<evidence type="ECO:0000256" key="3">
    <source>
        <dbReference type="ARBA" id="ARBA00023015"/>
    </source>
</evidence>
<evidence type="ECO:0000256" key="1">
    <source>
        <dbReference type="ARBA" id="ARBA00004123"/>
    </source>
</evidence>
<dbReference type="EMBL" id="JARQWQ010000002">
    <property type="protein sequence ID" value="KAK2573751.1"/>
    <property type="molecule type" value="Genomic_DNA"/>
</dbReference>
<organism evidence="7 8">
    <name type="scientific">Acropora cervicornis</name>
    <name type="common">Staghorn coral</name>
    <dbReference type="NCBI Taxonomy" id="6130"/>
    <lineage>
        <taxon>Eukaryota</taxon>
        <taxon>Metazoa</taxon>
        <taxon>Cnidaria</taxon>
        <taxon>Anthozoa</taxon>
        <taxon>Hexacorallia</taxon>
        <taxon>Scleractinia</taxon>
        <taxon>Astrocoeniina</taxon>
        <taxon>Acroporidae</taxon>
        <taxon>Acropora</taxon>
    </lineage>
</organism>
<accession>A0AAD9VGM1</accession>
<gene>
    <name evidence="7" type="ORF">P5673_001440</name>
</gene>
<dbReference type="AlphaFoldDB" id="A0AAD9VGM1"/>
<keyword evidence="5" id="KW-0539">Nucleus</keyword>
<evidence type="ECO:0000256" key="6">
    <source>
        <dbReference type="SAM" id="MobiDB-lite"/>
    </source>
</evidence>
<feature type="region of interest" description="Disordered" evidence="6">
    <location>
        <begin position="283"/>
        <end position="306"/>
    </location>
</feature>
<dbReference type="SUPFAM" id="SSF47113">
    <property type="entry name" value="Histone-fold"/>
    <property type="match status" value="1"/>
</dbReference>
<comment type="caution">
    <text evidence="7">The sequence shown here is derived from an EMBL/GenBank/DDBJ whole genome shotgun (WGS) entry which is preliminary data.</text>
</comment>
<comment type="similarity">
    <text evidence="2">Belongs to the TAF9 family.</text>
</comment>
<dbReference type="FunFam" id="1.10.20.10:FF:000018">
    <property type="entry name" value="Transcription initiation factor TFIID subunit 9"/>
    <property type="match status" value="1"/>
</dbReference>
<dbReference type="GO" id="GO:0046982">
    <property type="term" value="F:protein heterodimerization activity"/>
    <property type="evidence" value="ECO:0007669"/>
    <property type="project" value="InterPro"/>
</dbReference>
<evidence type="ECO:0000313" key="8">
    <source>
        <dbReference type="Proteomes" id="UP001249851"/>
    </source>
</evidence>
<proteinExistence type="inferred from homology"/>
<dbReference type="InterPro" id="IPR003162">
    <property type="entry name" value="TFIID-31"/>
</dbReference>
<comment type="subcellular location">
    <subcellularLocation>
        <location evidence="1">Nucleus</location>
    </subcellularLocation>
</comment>
<keyword evidence="3" id="KW-0805">Transcription regulation</keyword>
<keyword evidence="4" id="KW-0804">Transcription</keyword>
<reference evidence="7" key="1">
    <citation type="journal article" date="2023" name="G3 (Bethesda)">
        <title>Whole genome assembly and annotation of the endangered Caribbean coral Acropora cervicornis.</title>
        <authorList>
            <person name="Selwyn J.D."/>
            <person name="Vollmer S.V."/>
        </authorList>
    </citation>
    <scope>NUCLEOTIDE SEQUENCE</scope>
    <source>
        <strain evidence="7">K2</strain>
    </source>
</reference>
<evidence type="ECO:0000256" key="5">
    <source>
        <dbReference type="ARBA" id="ARBA00023242"/>
    </source>
</evidence>
<dbReference type="GO" id="GO:0005669">
    <property type="term" value="C:transcription factor TFIID complex"/>
    <property type="evidence" value="ECO:0007669"/>
    <property type="project" value="TreeGrafter"/>
</dbReference>
<dbReference type="InterPro" id="IPR051431">
    <property type="entry name" value="TFIID_subunit_9"/>
</dbReference>
<keyword evidence="8" id="KW-1185">Reference proteome</keyword>
<reference evidence="7" key="2">
    <citation type="journal article" date="2023" name="Science">
        <title>Genomic signatures of disease resistance in endangered staghorn corals.</title>
        <authorList>
            <person name="Vollmer S.V."/>
            <person name="Selwyn J.D."/>
            <person name="Despard B.A."/>
            <person name="Roesel C.L."/>
        </authorList>
    </citation>
    <scope>NUCLEOTIDE SEQUENCE</scope>
    <source>
        <strain evidence="7">K2</strain>
    </source>
</reference>
<dbReference type="GO" id="GO:0003713">
    <property type="term" value="F:transcription coactivator activity"/>
    <property type="evidence" value="ECO:0007669"/>
    <property type="project" value="TreeGrafter"/>
</dbReference>
<dbReference type="CDD" id="cd07979">
    <property type="entry name" value="HFD_TAF9"/>
    <property type="match status" value="1"/>
</dbReference>
<sequence length="306" mass="33152">MADKAENNEPSEGNLPAKSTPKDALVMGAILKEMGINEYEPKVINQMLEYTYRYITTVLEDAIVYSKHAGKKDVDADDVQLAIQSRLDHSYTNPPPREFLIEIARQKNRHPLPQIQTKSGLRLPPDRYCLTSTNYKVKAQKKHSQVRSNPVVARTISQSSLATPIKATPAITVKMQTSTPVTPTAGTVMKNVTTPSAVTSISAGGLTIKKQKLDSTSTFTPQVSAPVTLGTVVPKIKTKAVTAPGLPSQQKAPPPTLLVSQVTAIPASMLTVSALPSMDETVASTQQPLITPLKHKLEDEDDDYDS</sequence>
<evidence type="ECO:0000313" key="7">
    <source>
        <dbReference type="EMBL" id="KAK2573751.1"/>
    </source>
</evidence>
<feature type="region of interest" description="Disordered" evidence="6">
    <location>
        <begin position="1"/>
        <end position="20"/>
    </location>
</feature>
<dbReference type="GO" id="GO:0016251">
    <property type="term" value="F:RNA polymerase II general transcription initiation factor activity"/>
    <property type="evidence" value="ECO:0007669"/>
    <property type="project" value="TreeGrafter"/>
</dbReference>
<evidence type="ECO:0000256" key="2">
    <source>
        <dbReference type="ARBA" id="ARBA00007646"/>
    </source>
</evidence>
<dbReference type="GO" id="GO:0000124">
    <property type="term" value="C:SAGA complex"/>
    <property type="evidence" value="ECO:0007669"/>
    <property type="project" value="TreeGrafter"/>
</dbReference>
<dbReference type="Proteomes" id="UP001249851">
    <property type="component" value="Unassembled WGS sequence"/>
</dbReference>
<dbReference type="InterPro" id="IPR009072">
    <property type="entry name" value="Histone-fold"/>
</dbReference>
<dbReference type="GO" id="GO:0051123">
    <property type="term" value="P:RNA polymerase II preinitiation complex assembly"/>
    <property type="evidence" value="ECO:0007669"/>
    <property type="project" value="TreeGrafter"/>
</dbReference>
<evidence type="ECO:0000256" key="4">
    <source>
        <dbReference type="ARBA" id="ARBA00023163"/>
    </source>
</evidence>